<evidence type="ECO:0000313" key="3">
    <source>
        <dbReference type="EMBL" id="KAI0307663.1"/>
    </source>
</evidence>
<dbReference type="AlphaFoldDB" id="A0AAD4QQ81"/>
<name>A0AAD4QQ81_9AGAM</name>
<dbReference type="Proteomes" id="UP001203297">
    <property type="component" value="Unassembled WGS sequence"/>
</dbReference>
<keyword evidence="4" id="KW-1185">Reference proteome</keyword>
<feature type="transmembrane region" description="Helical" evidence="1">
    <location>
        <begin position="101"/>
        <end position="119"/>
    </location>
</feature>
<gene>
    <name evidence="3" type="ORF">B0F90DRAFT_45164</name>
</gene>
<keyword evidence="1" id="KW-0812">Transmembrane</keyword>
<keyword evidence="1" id="KW-0472">Membrane</keyword>
<sequence length="298" mass="32085">MLPLPIFLLLILSATLLTPAPAVLIDLIRTVTLPLPTWDTLSVPIASSTLPPSPEETLLLPVFVPRTSLNNSLTYSTLTPKNLETNNSIPPPRMHTTDGRIISAAVSLVVVIAIVNCTVHKFLAQNPHKILANDVEKRPSQPTPSTFSPLTASLYKEFECYDTTGGMVSPVLTIDATIAVSGCDTPLDAHPSPSSIKFEQSSAFLNILSHGFSLGDSEETMNDDSSSAIQSMDLKALDTAPISPVVVIGDLELKLSQSTSLDTDRSKMASHLHLACRMLQSLRLRSTMANPRTAVRSH</sequence>
<keyword evidence="2" id="KW-0732">Signal</keyword>
<reference evidence="3" key="1">
    <citation type="journal article" date="2022" name="New Phytol.">
        <title>Evolutionary transition to the ectomycorrhizal habit in the genomes of a hyperdiverse lineage of mushroom-forming fungi.</title>
        <authorList>
            <person name="Looney B."/>
            <person name="Miyauchi S."/>
            <person name="Morin E."/>
            <person name="Drula E."/>
            <person name="Courty P.E."/>
            <person name="Kohler A."/>
            <person name="Kuo A."/>
            <person name="LaButti K."/>
            <person name="Pangilinan J."/>
            <person name="Lipzen A."/>
            <person name="Riley R."/>
            <person name="Andreopoulos W."/>
            <person name="He G."/>
            <person name="Johnson J."/>
            <person name="Nolan M."/>
            <person name="Tritt A."/>
            <person name="Barry K.W."/>
            <person name="Grigoriev I.V."/>
            <person name="Nagy L.G."/>
            <person name="Hibbett D."/>
            <person name="Henrissat B."/>
            <person name="Matheny P.B."/>
            <person name="Labbe J."/>
            <person name="Martin F.M."/>
        </authorList>
    </citation>
    <scope>NUCLEOTIDE SEQUENCE</scope>
    <source>
        <strain evidence="3">BPL690</strain>
    </source>
</reference>
<feature type="signal peptide" evidence="2">
    <location>
        <begin position="1"/>
        <end position="22"/>
    </location>
</feature>
<dbReference type="EMBL" id="WTXG01000001">
    <property type="protein sequence ID" value="KAI0307663.1"/>
    <property type="molecule type" value="Genomic_DNA"/>
</dbReference>
<keyword evidence="1" id="KW-1133">Transmembrane helix</keyword>
<comment type="caution">
    <text evidence="3">The sequence shown here is derived from an EMBL/GenBank/DDBJ whole genome shotgun (WGS) entry which is preliminary data.</text>
</comment>
<feature type="chain" id="PRO_5041929847" evidence="2">
    <location>
        <begin position="23"/>
        <end position="298"/>
    </location>
</feature>
<protein>
    <submittedName>
        <fullName evidence="3">Uncharacterized protein</fullName>
    </submittedName>
</protein>
<accession>A0AAD4QQ81</accession>
<proteinExistence type="predicted"/>
<evidence type="ECO:0000256" key="1">
    <source>
        <dbReference type="SAM" id="Phobius"/>
    </source>
</evidence>
<evidence type="ECO:0000256" key="2">
    <source>
        <dbReference type="SAM" id="SignalP"/>
    </source>
</evidence>
<organism evidence="3 4">
    <name type="scientific">Multifurca ochricompacta</name>
    <dbReference type="NCBI Taxonomy" id="376703"/>
    <lineage>
        <taxon>Eukaryota</taxon>
        <taxon>Fungi</taxon>
        <taxon>Dikarya</taxon>
        <taxon>Basidiomycota</taxon>
        <taxon>Agaricomycotina</taxon>
        <taxon>Agaricomycetes</taxon>
        <taxon>Russulales</taxon>
        <taxon>Russulaceae</taxon>
        <taxon>Multifurca</taxon>
    </lineage>
</organism>
<evidence type="ECO:0000313" key="4">
    <source>
        <dbReference type="Proteomes" id="UP001203297"/>
    </source>
</evidence>